<name>A0AAW7V415_ECOLX</name>
<sequence length="15" mass="1345">MAAANAGPAGVTADE</sequence>
<evidence type="ECO:0000313" key="2">
    <source>
        <dbReference type="Proteomes" id="UP001173661"/>
    </source>
</evidence>
<dbReference type="EMBL" id="JAUKXU010000034">
    <property type="protein sequence ID" value="MDO2577299.1"/>
    <property type="molecule type" value="Genomic_DNA"/>
</dbReference>
<dbReference type="Proteomes" id="UP001173661">
    <property type="component" value="Unassembled WGS sequence"/>
</dbReference>
<protein>
    <submittedName>
        <fullName evidence="1">Uncharacterized protein</fullName>
    </submittedName>
</protein>
<evidence type="ECO:0000313" key="1">
    <source>
        <dbReference type="EMBL" id="MDO2577299.1"/>
    </source>
</evidence>
<comment type="caution">
    <text evidence="1">The sequence shown here is derived from an EMBL/GenBank/DDBJ whole genome shotgun (WGS) entry which is preliminary data.</text>
</comment>
<gene>
    <name evidence="1" type="ORF">Q2V20_24795</name>
</gene>
<reference evidence="1" key="1">
    <citation type="submission" date="2023-07" db="EMBL/GenBank/DDBJ databases">
        <title>High risk of intestinal colonization with ESBL-producing Escherichia coli among soldiers of military contingents in specific geographic regions.</title>
        <authorList>
            <person name="Literacka E."/>
        </authorList>
    </citation>
    <scope>NUCLEOTIDE SEQUENCE</scope>
    <source>
        <strain evidence="1">66</strain>
    </source>
</reference>
<accession>A0AAW7V415</accession>
<proteinExistence type="predicted"/>
<organism evidence="1 2">
    <name type="scientific">Escherichia coli</name>
    <dbReference type="NCBI Taxonomy" id="562"/>
    <lineage>
        <taxon>Bacteria</taxon>
        <taxon>Pseudomonadati</taxon>
        <taxon>Pseudomonadota</taxon>
        <taxon>Gammaproteobacteria</taxon>
        <taxon>Enterobacterales</taxon>
        <taxon>Enterobacteriaceae</taxon>
        <taxon>Escherichia</taxon>
    </lineage>
</organism>